<gene>
    <name evidence="5" type="ORF">RMCC_2270</name>
</gene>
<dbReference type="Gene3D" id="3.40.50.2300">
    <property type="match status" value="2"/>
</dbReference>
<dbReference type="EMBL" id="BCSY01000036">
    <property type="protein sequence ID" value="GAS95304.1"/>
    <property type="molecule type" value="Genomic_DNA"/>
</dbReference>
<evidence type="ECO:0000313" key="6">
    <source>
        <dbReference type="Proteomes" id="UP000069443"/>
    </source>
</evidence>
<organism evidence="5 6">
    <name type="scientific">Mycolicibacterium canariasense</name>
    <name type="common">Mycobacterium canariasense</name>
    <dbReference type="NCBI Taxonomy" id="228230"/>
    <lineage>
        <taxon>Bacteria</taxon>
        <taxon>Bacillati</taxon>
        <taxon>Actinomycetota</taxon>
        <taxon>Actinomycetes</taxon>
        <taxon>Mycobacteriales</taxon>
        <taxon>Mycobacteriaceae</taxon>
        <taxon>Mycolicibacterium</taxon>
    </lineage>
</organism>
<evidence type="ECO:0000313" key="5">
    <source>
        <dbReference type="EMBL" id="GAS95304.1"/>
    </source>
</evidence>
<keyword evidence="3" id="KW-0732">Signal</keyword>
<keyword evidence="6" id="KW-1185">Reference proteome</keyword>
<comment type="caution">
    <text evidence="5">The sequence shown here is derived from an EMBL/GenBank/DDBJ whole genome shotgun (WGS) entry which is preliminary data.</text>
</comment>
<evidence type="ECO:0000256" key="3">
    <source>
        <dbReference type="ARBA" id="ARBA00022729"/>
    </source>
</evidence>
<dbReference type="PANTHER" id="PTHR46847:SF1">
    <property type="entry name" value="D-ALLOSE-BINDING PERIPLASMIC PROTEIN-RELATED"/>
    <property type="match status" value="1"/>
</dbReference>
<dbReference type="GO" id="GO:0030313">
    <property type="term" value="C:cell envelope"/>
    <property type="evidence" value="ECO:0007669"/>
    <property type="project" value="UniProtKB-SubCell"/>
</dbReference>
<dbReference type="Pfam" id="PF13407">
    <property type="entry name" value="Peripla_BP_4"/>
    <property type="match status" value="1"/>
</dbReference>
<proteinExistence type="inferred from homology"/>
<dbReference type="InterPro" id="IPR028082">
    <property type="entry name" value="Peripla_BP_I"/>
</dbReference>
<evidence type="ECO:0000256" key="2">
    <source>
        <dbReference type="ARBA" id="ARBA00007639"/>
    </source>
</evidence>
<feature type="domain" description="Periplasmic binding protein" evidence="4">
    <location>
        <begin position="39"/>
        <end position="292"/>
    </location>
</feature>
<dbReference type="InterPro" id="IPR025997">
    <property type="entry name" value="SBP_2_dom"/>
</dbReference>
<protein>
    <submittedName>
        <fullName evidence="5">Periplasmic binding protein/LacI transcriptional regulator</fullName>
    </submittedName>
</protein>
<dbReference type="Proteomes" id="UP000069443">
    <property type="component" value="Unassembled WGS sequence"/>
</dbReference>
<name>A0A100WC38_MYCCR</name>
<dbReference type="STRING" id="228230.RMCC_2270"/>
<dbReference type="GO" id="GO:0030246">
    <property type="term" value="F:carbohydrate binding"/>
    <property type="evidence" value="ECO:0007669"/>
    <property type="project" value="UniProtKB-ARBA"/>
</dbReference>
<comment type="subcellular location">
    <subcellularLocation>
        <location evidence="1">Cell envelope</location>
    </subcellularLocation>
</comment>
<reference evidence="6" key="2">
    <citation type="submission" date="2016-02" db="EMBL/GenBank/DDBJ databases">
        <title>Draft genome sequence of five rapidly growing Mycobacterium species.</title>
        <authorList>
            <person name="Katahira K."/>
            <person name="Gotou Y."/>
            <person name="Iida K."/>
            <person name="Ogura Y."/>
            <person name="Hayashi T."/>
        </authorList>
    </citation>
    <scope>NUCLEOTIDE SEQUENCE [LARGE SCALE GENOMIC DNA]</scope>
    <source>
        <strain evidence="6">JCM15298</strain>
    </source>
</reference>
<dbReference type="AlphaFoldDB" id="A0A100WC38"/>
<sequence>MAAAVAIAATTVIGSAACTMPGDKGAGGANPAGDGPVKIGFSQATQQSPFYVALTDAAKQSAERDGNQLFFADANGDVTKQNNDVQDLITRGINVLVINPVDPKGVAPSMAAAAAAGIKVVTVDRPVENGAAAFVGRDNKAMGQTVGEAAVAALGPAGGKIIEIQGDAGGAVARDRHDGFAAAVAGRPGITVIDGPYCDYIRSKAVTAMQDLLQAHPDVKAVYAQNDDMALGALQVLDENNRRDVLVFGVDGLMEAVRAIAGGNQYVATALNDPNTEGQLAVQTAVKVAKGESVPQFIDAGTGLVDKANAAALVGDTTFAKAPAPPA</sequence>
<accession>A0A100WC38</accession>
<comment type="similarity">
    <text evidence="2">Belongs to the bacterial solute-binding protein 2 family.</text>
</comment>
<dbReference type="SUPFAM" id="SSF53822">
    <property type="entry name" value="Periplasmic binding protein-like I"/>
    <property type="match status" value="1"/>
</dbReference>
<evidence type="ECO:0000256" key="1">
    <source>
        <dbReference type="ARBA" id="ARBA00004196"/>
    </source>
</evidence>
<evidence type="ECO:0000259" key="4">
    <source>
        <dbReference type="Pfam" id="PF13407"/>
    </source>
</evidence>
<dbReference type="PANTHER" id="PTHR46847">
    <property type="entry name" value="D-ALLOSE-BINDING PERIPLASMIC PROTEIN-RELATED"/>
    <property type="match status" value="1"/>
</dbReference>
<reference evidence="6" key="1">
    <citation type="journal article" date="2016" name="Genome Announc.">
        <title>Draft Genome Sequences of Five Rapidly Growing Mycobacterium Species, M. thermoresistibile, M. fortuitum subsp. acetamidolyticum, M. canariasense, M. brisbanense, and M. novocastrense.</title>
        <authorList>
            <person name="Katahira K."/>
            <person name="Ogura Y."/>
            <person name="Gotoh Y."/>
            <person name="Hayashi T."/>
        </authorList>
    </citation>
    <scope>NUCLEOTIDE SEQUENCE [LARGE SCALE GENOMIC DNA]</scope>
    <source>
        <strain evidence="6">JCM15298</strain>
    </source>
</reference>